<dbReference type="GO" id="GO:0006351">
    <property type="term" value="P:DNA-templated transcription"/>
    <property type="evidence" value="ECO:0007669"/>
    <property type="project" value="TreeGrafter"/>
</dbReference>
<accession>A0A4Y9JVV2</accession>
<organism evidence="3 4">
    <name type="scientific">Muribacter muris</name>
    <dbReference type="NCBI Taxonomy" id="67855"/>
    <lineage>
        <taxon>Bacteria</taxon>
        <taxon>Pseudomonadati</taxon>
        <taxon>Pseudomonadota</taxon>
        <taxon>Gammaproteobacteria</taxon>
        <taxon>Pasteurellales</taxon>
        <taxon>Pasteurellaceae</taxon>
        <taxon>Muribacter</taxon>
    </lineage>
</organism>
<dbReference type="PANTHER" id="PTHR38781">
    <property type="entry name" value="ANTITOXIN DINJ-RELATED"/>
    <property type="match status" value="1"/>
</dbReference>
<name>A0A4Y9JVV2_9PAST</name>
<comment type="caution">
    <text evidence="3">The sequence shown here is derived from an EMBL/GenBank/DDBJ whole genome shotgun (WGS) entry which is preliminary data.</text>
</comment>
<sequence>MATINVRLDNELKQQTYAVLADLNISPSEAIRLYFQYIADNRRLPVKQVVLDDEDAELIRIAKHRLENPQGFVEVSLDDL</sequence>
<proteinExistence type="inferred from homology"/>
<dbReference type="RefSeq" id="WP_135057934.1">
    <property type="nucleotide sequence ID" value="NZ_JADGLC010000023.1"/>
</dbReference>
<dbReference type="Proteomes" id="UP000297396">
    <property type="component" value="Unassembled WGS sequence"/>
</dbReference>
<evidence type="ECO:0000256" key="1">
    <source>
        <dbReference type="ARBA" id="ARBA00010562"/>
    </source>
</evidence>
<dbReference type="GO" id="GO:0006355">
    <property type="term" value="P:regulation of DNA-templated transcription"/>
    <property type="evidence" value="ECO:0007669"/>
    <property type="project" value="InterPro"/>
</dbReference>
<dbReference type="EMBL" id="SPPA01000023">
    <property type="protein sequence ID" value="TFV08576.1"/>
    <property type="molecule type" value="Genomic_DNA"/>
</dbReference>
<gene>
    <name evidence="3" type="ORF">E4T80_09815</name>
</gene>
<dbReference type="InterPro" id="IPR013321">
    <property type="entry name" value="Arc_rbn_hlx_hlx"/>
</dbReference>
<protein>
    <submittedName>
        <fullName evidence="3">Type II toxin-antitoxin system RelB/DinJ family antitoxin</fullName>
    </submittedName>
</protein>
<dbReference type="NCBIfam" id="TIGR02384">
    <property type="entry name" value="RelB_DinJ"/>
    <property type="match status" value="1"/>
</dbReference>
<dbReference type="Pfam" id="PF04221">
    <property type="entry name" value="RelB"/>
    <property type="match status" value="1"/>
</dbReference>
<dbReference type="Gene3D" id="1.10.1220.10">
    <property type="entry name" value="Met repressor-like"/>
    <property type="match status" value="1"/>
</dbReference>
<dbReference type="AlphaFoldDB" id="A0A4Y9JVV2"/>
<dbReference type="OrthoDB" id="7221783at2"/>
<evidence type="ECO:0000256" key="2">
    <source>
        <dbReference type="ARBA" id="ARBA00022649"/>
    </source>
</evidence>
<evidence type="ECO:0000313" key="3">
    <source>
        <dbReference type="EMBL" id="TFV08576.1"/>
    </source>
</evidence>
<evidence type="ECO:0000313" key="4">
    <source>
        <dbReference type="Proteomes" id="UP000297396"/>
    </source>
</evidence>
<keyword evidence="2" id="KW-1277">Toxin-antitoxin system</keyword>
<comment type="similarity">
    <text evidence="1">Belongs to the RelB/DinJ antitoxin family.</text>
</comment>
<dbReference type="InterPro" id="IPR007337">
    <property type="entry name" value="RelB/DinJ"/>
</dbReference>
<dbReference type="NCBIfam" id="NF008412">
    <property type="entry name" value="PRK11235.1"/>
    <property type="match status" value="1"/>
</dbReference>
<reference evidence="3 4" key="1">
    <citation type="submission" date="2019-03" db="EMBL/GenBank/DDBJ databases">
        <title>Diversity of the mouse oral microbiome.</title>
        <authorList>
            <person name="Joseph S."/>
            <person name="Aduse-Opoku J."/>
            <person name="Curtis M."/>
            <person name="Wade W."/>
            <person name="Hashim A."/>
        </authorList>
    </citation>
    <scope>NUCLEOTIDE SEQUENCE [LARGE SCALE GENOMIC DNA]</scope>
    <source>
        <strain evidence="3 4">WT12</strain>
    </source>
</reference>
<dbReference type="PANTHER" id="PTHR38781:SF1">
    <property type="entry name" value="ANTITOXIN DINJ-RELATED"/>
    <property type="match status" value="1"/>
</dbReference>